<dbReference type="PANTHER" id="PTHR22642:SF2">
    <property type="entry name" value="PROTEIN LONG AFTER FAR-RED 3"/>
    <property type="match status" value="1"/>
</dbReference>
<accession>A0ABQ3XZ56</accession>
<dbReference type="Proteomes" id="UP000609879">
    <property type="component" value="Unassembled WGS sequence"/>
</dbReference>
<dbReference type="InterPro" id="IPR032466">
    <property type="entry name" value="Metal_Hydrolase"/>
</dbReference>
<name>A0ABQ3XZ56_9ACTN</name>
<sequence>MTSADWIFHGGAIHTMAGTTAEAVAVRDGVIVATGDVRALQGPGTEVVNLDGGALLPGFQDAHVHPVPAGLQLTGCDLAEVHSLGEYRALIAAHRTDGEWVLGSGWYGDVFPGGFPDRHELDRLVPDRPAAFMSHDAHGVWANSAALARAGIDRHTPDPHAGVIHRDADGEPTGMLGDAAGDLVMRLVPEPGRAAREQALRTAQAHLHGAGVTGWQDAAIGAVLGGPDPYDIYRSAEDAGWLTAKVTGALWWDRDAGLEQIERHLARRAETAGGRFRTTAIKIMQDGVCENLTAAVLSPYTNVPHTHGLSFLEPSALAEIVKRLGAERFDLHLHAVGDRAVRECLDALEGSDRAWDHRHQLAHLDLIHPVDVPRLAAMRVIANIQPLWARHDPVLVETKLPYLTRKQRENHFAFGSLAAAGAALAMGSDWPVSSPDPLWGIHTAVNRTAPAADPHAQDVRAQTEPLLASERLVVEAALAAYTIGAARACRRDDTTGSIEVGKAADLVVLDADPMAVPASALSAIRVRSTFADGIPVHTLT</sequence>
<dbReference type="Gene3D" id="3.20.20.140">
    <property type="entry name" value="Metal-dependent hydrolases"/>
    <property type="match status" value="1"/>
</dbReference>
<dbReference type="RefSeq" id="WP_203760957.1">
    <property type="nucleotide sequence ID" value="NZ_BAAABO010000006.1"/>
</dbReference>
<dbReference type="InterPro" id="IPR011059">
    <property type="entry name" value="Metal-dep_hydrolase_composite"/>
</dbReference>
<protein>
    <submittedName>
        <fullName evidence="2">Amidohydrolase</fullName>
    </submittedName>
</protein>
<dbReference type="Pfam" id="PF07969">
    <property type="entry name" value="Amidohydro_3"/>
    <property type="match status" value="1"/>
</dbReference>
<dbReference type="EMBL" id="BOMI01000026">
    <property type="protein sequence ID" value="GID73021.1"/>
    <property type="molecule type" value="Genomic_DNA"/>
</dbReference>
<keyword evidence="3" id="KW-1185">Reference proteome</keyword>
<dbReference type="CDD" id="cd01300">
    <property type="entry name" value="YtcJ_like"/>
    <property type="match status" value="1"/>
</dbReference>
<organism evidence="2 3">
    <name type="scientific">Paractinoplanes deccanensis</name>
    <dbReference type="NCBI Taxonomy" id="113561"/>
    <lineage>
        <taxon>Bacteria</taxon>
        <taxon>Bacillati</taxon>
        <taxon>Actinomycetota</taxon>
        <taxon>Actinomycetes</taxon>
        <taxon>Micromonosporales</taxon>
        <taxon>Micromonosporaceae</taxon>
        <taxon>Paractinoplanes</taxon>
    </lineage>
</organism>
<dbReference type="SUPFAM" id="SSF51338">
    <property type="entry name" value="Composite domain of metallo-dependent hydrolases"/>
    <property type="match status" value="1"/>
</dbReference>
<dbReference type="InterPro" id="IPR013108">
    <property type="entry name" value="Amidohydro_3"/>
</dbReference>
<proteinExistence type="predicted"/>
<dbReference type="Gene3D" id="2.30.40.10">
    <property type="entry name" value="Urease, subunit C, domain 1"/>
    <property type="match status" value="1"/>
</dbReference>
<dbReference type="Gene3D" id="3.10.310.70">
    <property type="match status" value="1"/>
</dbReference>
<dbReference type="PANTHER" id="PTHR22642">
    <property type="entry name" value="IMIDAZOLONEPROPIONASE"/>
    <property type="match status" value="1"/>
</dbReference>
<evidence type="ECO:0000259" key="1">
    <source>
        <dbReference type="Pfam" id="PF07969"/>
    </source>
</evidence>
<dbReference type="SUPFAM" id="SSF51556">
    <property type="entry name" value="Metallo-dependent hydrolases"/>
    <property type="match status" value="1"/>
</dbReference>
<gene>
    <name evidence="2" type="ORF">Ade02nite_16620</name>
</gene>
<evidence type="ECO:0000313" key="3">
    <source>
        <dbReference type="Proteomes" id="UP000609879"/>
    </source>
</evidence>
<reference evidence="2 3" key="1">
    <citation type="submission" date="2021-01" db="EMBL/GenBank/DDBJ databases">
        <title>Whole genome shotgun sequence of Actinoplanes deccanensis NBRC 13994.</title>
        <authorList>
            <person name="Komaki H."/>
            <person name="Tamura T."/>
        </authorList>
    </citation>
    <scope>NUCLEOTIDE SEQUENCE [LARGE SCALE GENOMIC DNA]</scope>
    <source>
        <strain evidence="2 3">NBRC 13994</strain>
    </source>
</reference>
<comment type="caution">
    <text evidence="2">The sequence shown here is derived from an EMBL/GenBank/DDBJ whole genome shotgun (WGS) entry which is preliminary data.</text>
</comment>
<feature type="domain" description="Amidohydrolase 3" evidence="1">
    <location>
        <begin position="46"/>
        <end position="536"/>
    </location>
</feature>
<dbReference type="InterPro" id="IPR033932">
    <property type="entry name" value="YtcJ-like"/>
</dbReference>
<evidence type="ECO:0000313" key="2">
    <source>
        <dbReference type="EMBL" id="GID73021.1"/>
    </source>
</evidence>